<organism evidence="1 2">
    <name type="scientific">Burkholderia cepacia</name>
    <name type="common">Pseudomonas cepacia</name>
    <dbReference type="NCBI Taxonomy" id="292"/>
    <lineage>
        <taxon>Bacteria</taxon>
        <taxon>Pseudomonadati</taxon>
        <taxon>Pseudomonadota</taxon>
        <taxon>Betaproteobacteria</taxon>
        <taxon>Burkholderiales</taxon>
        <taxon>Burkholderiaceae</taxon>
        <taxon>Burkholderia</taxon>
        <taxon>Burkholderia cepacia complex</taxon>
    </lineage>
</organism>
<dbReference type="EMBL" id="PUIQ01000024">
    <property type="protein sequence ID" value="PQP16478.1"/>
    <property type="molecule type" value="Genomic_DNA"/>
</dbReference>
<proteinExistence type="predicted"/>
<sequence length="126" mass="14018">MPGWDFDVRFDNDSSDLSIAELAKLSVWSADMRNRFSIADVVSVVGLAEPTEKDPKVLAQRRAANVKDALDQFSVRGERNSVIARIYKLPFPASEFDDTGRRVEITFGPGCPDHCCPNLNPIPKTH</sequence>
<dbReference type="SUPFAM" id="SSF103088">
    <property type="entry name" value="OmpA-like"/>
    <property type="match status" value="1"/>
</dbReference>
<comment type="caution">
    <text evidence="1">The sequence shown here is derived from an EMBL/GenBank/DDBJ whole genome shotgun (WGS) entry which is preliminary data.</text>
</comment>
<dbReference type="Gene3D" id="3.30.1330.60">
    <property type="entry name" value="OmpA-like domain"/>
    <property type="match status" value="1"/>
</dbReference>
<reference evidence="1 2" key="1">
    <citation type="submission" date="2018-02" db="EMBL/GenBank/DDBJ databases">
        <title>Draft genome sequencing of Burkholderia cepacia Y14-15.</title>
        <authorList>
            <person name="Zheng B.-X."/>
        </authorList>
    </citation>
    <scope>NUCLEOTIDE SEQUENCE [LARGE SCALE GENOMIC DNA]</scope>
    <source>
        <strain evidence="1 2">Y14-15</strain>
    </source>
</reference>
<protein>
    <recommendedName>
        <fullName evidence="3">OmpA-like domain-containing protein</fullName>
    </recommendedName>
</protein>
<gene>
    <name evidence="1" type="ORF">C5615_19805</name>
</gene>
<dbReference type="Proteomes" id="UP000238206">
    <property type="component" value="Unassembled WGS sequence"/>
</dbReference>
<evidence type="ECO:0008006" key="3">
    <source>
        <dbReference type="Google" id="ProtNLM"/>
    </source>
</evidence>
<evidence type="ECO:0000313" key="2">
    <source>
        <dbReference type="Proteomes" id="UP000238206"/>
    </source>
</evidence>
<dbReference type="AlphaFoldDB" id="A0A2S8INW9"/>
<evidence type="ECO:0000313" key="1">
    <source>
        <dbReference type="EMBL" id="PQP16478.1"/>
    </source>
</evidence>
<accession>A0A2S8INW9</accession>
<dbReference type="InterPro" id="IPR036737">
    <property type="entry name" value="OmpA-like_sf"/>
</dbReference>
<name>A0A2S8INW9_BURCE</name>